<gene>
    <name evidence="2" type="ORF">Fcan01_10206</name>
</gene>
<dbReference type="InterPro" id="IPR012584">
    <property type="entry name" value="NOL11_N"/>
</dbReference>
<accession>A0A226ECC9</accession>
<name>A0A226ECC9_FOLCA</name>
<reference evidence="2 3" key="1">
    <citation type="submission" date="2015-12" db="EMBL/GenBank/DDBJ databases">
        <title>The genome of Folsomia candida.</title>
        <authorList>
            <person name="Faddeeva A."/>
            <person name="Derks M.F."/>
            <person name="Anvar Y."/>
            <person name="Smit S."/>
            <person name="Van Straalen N."/>
            <person name="Roelofs D."/>
        </authorList>
    </citation>
    <scope>NUCLEOTIDE SEQUENCE [LARGE SCALE GENOMIC DNA]</scope>
    <source>
        <strain evidence="2 3">VU population</strain>
        <tissue evidence="2">Whole body</tissue>
    </source>
</reference>
<evidence type="ECO:0000313" key="2">
    <source>
        <dbReference type="EMBL" id="OXA54346.1"/>
    </source>
</evidence>
<sequence>MSEPGTSSKKKTQRDKVTFPRIGASYRICEIGSAEDILGISRDKLAHRVMITGTHGITMQFNIFSLRSEKTWKISPKEFSSAVLYNQQIDSYVGIVNHVTLLHWSIDKSPFEENDKSIQLPKRADRIINNQNGQIFIIFETGQITSLDTILQGEYVERQGVNVPPSKIRDALAISDSAGRDCVLFATSFEKLFRLIRKFSVGKDIGLTSSGPFCSPCNVQFLAKESLKDHQNSSECKEYKPKCRSLQKLVL</sequence>
<proteinExistence type="predicted"/>
<evidence type="ECO:0000313" key="3">
    <source>
        <dbReference type="Proteomes" id="UP000198287"/>
    </source>
</evidence>
<organism evidence="2 3">
    <name type="scientific">Folsomia candida</name>
    <name type="common">Springtail</name>
    <dbReference type="NCBI Taxonomy" id="158441"/>
    <lineage>
        <taxon>Eukaryota</taxon>
        <taxon>Metazoa</taxon>
        <taxon>Ecdysozoa</taxon>
        <taxon>Arthropoda</taxon>
        <taxon>Hexapoda</taxon>
        <taxon>Collembola</taxon>
        <taxon>Entomobryomorpha</taxon>
        <taxon>Isotomoidea</taxon>
        <taxon>Isotomidae</taxon>
        <taxon>Proisotominae</taxon>
        <taxon>Folsomia</taxon>
    </lineage>
</organism>
<evidence type="ECO:0000259" key="1">
    <source>
        <dbReference type="Pfam" id="PF08168"/>
    </source>
</evidence>
<dbReference type="AlphaFoldDB" id="A0A226ECC9"/>
<comment type="caution">
    <text evidence="2">The sequence shown here is derived from an EMBL/GenBank/DDBJ whole genome shotgun (WGS) entry which is preliminary data.</text>
</comment>
<feature type="domain" description="Nucleolar protein 11 N-terminal" evidence="1">
    <location>
        <begin position="25"/>
        <end position="152"/>
    </location>
</feature>
<protein>
    <submittedName>
        <fullName evidence="2">Nucleolar protein 11-like</fullName>
    </submittedName>
</protein>
<dbReference type="OrthoDB" id="6502630at2759"/>
<dbReference type="EMBL" id="LNIX01000005">
    <property type="protein sequence ID" value="OXA54346.1"/>
    <property type="molecule type" value="Genomic_DNA"/>
</dbReference>
<dbReference type="Pfam" id="PF08168">
    <property type="entry name" value="NOL11_N"/>
    <property type="match status" value="1"/>
</dbReference>
<dbReference type="Proteomes" id="UP000198287">
    <property type="component" value="Unassembled WGS sequence"/>
</dbReference>
<keyword evidence="3" id="KW-1185">Reference proteome</keyword>
<dbReference type="GO" id="GO:0005634">
    <property type="term" value="C:nucleus"/>
    <property type="evidence" value="ECO:0007669"/>
    <property type="project" value="InterPro"/>
</dbReference>